<gene>
    <name evidence="1" type="ORF">NUW58_g10226</name>
</gene>
<comment type="caution">
    <text evidence="1">The sequence shown here is derived from an EMBL/GenBank/DDBJ whole genome shotgun (WGS) entry which is preliminary data.</text>
</comment>
<name>A0ACC1MQ46_9PEZI</name>
<organism evidence="1 2">
    <name type="scientific">Xylaria curta</name>
    <dbReference type="NCBI Taxonomy" id="42375"/>
    <lineage>
        <taxon>Eukaryota</taxon>
        <taxon>Fungi</taxon>
        <taxon>Dikarya</taxon>
        <taxon>Ascomycota</taxon>
        <taxon>Pezizomycotina</taxon>
        <taxon>Sordariomycetes</taxon>
        <taxon>Xylariomycetidae</taxon>
        <taxon>Xylariales</taxon>
        <taxon>Xylariaceae</taxon>
        <taxon>Xylaria</taxon>
    </lineage>
</organism>
<protein>
    <submittedName>
        <fullName evidence="1">Uncharacterized protein</fullName>
    </submittedName>
</protein>
<accession>A0ACC1MQ46</accession>
<reference evidence="1" key="1">
    <citation type="submission" date="2022-10" db="EMBL/GenBank/DDBJ databases">
        <title>Genome Sequence of Xylaria curta.</title>
        <authorList>
            <person name="Buettner E."/>
        </authorList>
    </citation>
    <scope>NUCLEOTIDE SEQUENCE</scope>
    <source>
        <strain evidence="1">Babe10</strain>
    </source>
</reference>
<proteinExistence type="predicted"/>
<evidence type="ECO:0000313" key="2">
    <source>
        <dbReference type="Proteomes" id="UP001143856"/>
    </source>
</evidence>
<dbReference type="Proteomes" id="UP001143856">
    <property type="component" value="Unassembled WGS sequence"/>
</dbReference>
<dbReference type="EMBL" id="JAPDGR010004336">
    <property type="protein sequence ID" value="KAJ2968409.1"/>
    <property type="molecule type" value="Genomic_DNA"/>
</dbReference>
<sequence length="154" mass="17008">MPDCSFFFALLDNIYTDAALDSEVYAMSRAVRSDLHATSGFSQPHVYLNYDFGDEGVAAQYGPSKLPKLRRLKKQWDRRNLFGAGTVPTAPAGPIGPYLLLYLSLYTYCTEAHTPDPSLYTQPSTALSGKQGGRRRSAPSVRLSTRVKTSHKVT</sequence>
<evidence type="ECO:0000313" key="1">
    <source>
        <dbReference type="EMBL" id="KAJ2968409.1"/>
    </source>
</evidence>
<keyword evidence="2" id="KW-1185">Reference proteome</keyword>